<dbReference type="SUPFAM" id="SSF54695">
    <property type="entry name" value="POZ domain"/>
    <property type="match status" value="1"/>
</dbReference>
<dbReference type="Gene3D" id="3.30.710.10">
    <property type="entry name" value="Potassium Channel Kv1.1, Chain A"/>
    <property type="match status" value="1"/>
</dbReference>
<gene>
    <name evidence="1" type="ORF">Catovirus_1_977</name>
</gene>
<sequence length="141" mass="16363">MTSNSEIVRIRSDDSLFIINNKTLNKFPNSVFFKIINNNESSDFVYRDGNTLYVDIKPENIKIIVDFMRGYKFNSVDESLKMDLVRLGFDDNNIISTNPNDTENFSKSIFFPNTQDNDTVSSISELSNYKIIRPRKERIGE</sequence>
<evidence type="ECO:0008006" key="2">
    <source>
        <dbReference type="Google" id="ProtNLM"/>
    </source>
</evidence>
<proteinExistence type="predicted"/>
<dbReference type="EMBL" id="KY684083">
    <property type="protein sequence ID" value="ARF08927.1"/>
    <property type="molecule type" value="Genomic_DNA"/>
</dbReference>
<dbReference type="InterPro" id="IPR011333">
    <property type="entry name" value="SKP1/BTB/POZ_sf"/>
</dbReference>
<name>A0A1V0SB38_9VIRU</name>
<organism evidence="1">
    <name type="scientific">Catovirus CTV1</name>
    <dbReference type="NCBI Taxonomy" id="1977631"/>
    <lineage>
        <taxon>Viruses</taxon>
        <taxon>Varidnaviria</taxon>
        <taxon>Bamfordvirae</taxon>
        <taxon>Nucleocytoviricota</taxon>
        <taxon>Megaviricetes</taxon>
        <taxon>Imitervirales</taxon>
        <taxon>Mimiviridae</taxon>
        <taxon>Klosneuvirinae</taxon>
        <taxon>Catovirus</taxon>
    </lineage>
</organism>
<evidence type="ECO:0000313" key="1">
    <source>
        <dbReference type="EMBL" id="ARF08927.1"/>
    </source>
</evidence>
<accession>A0A1V0SB38</accession>
<protein>
    <recommendedName>
        <fullName evidence="2">BTB domain-containing protein</fullName>
    </recommendedName>
</protein>
<reference evidence="1" key="1">
    <citation type="journal article" date="2017" name="Science">
        <title>Giant viruses with an expanded complement of translation system components.</title>
        <authorList>
            <person name="Schulz F."/>
            <person name="Yutin N."/>
            <person name="Ivanova N.N."/>
            <person name="Ortega D.R."/>
            <person name="Lee T.K."/>
            <person name="Vierheilig J."/>
            <person name="Daims H."/>
            <person name="Horn M."/>
            <person name="Wagner M."/>
            <person name="Jensen G.J."/>
            <person name="Kyrpides N.C."/>
            <person name="Koonin E.V."/>
            <person name="Woyke T."/>
        </authorList>
    </citation>
    <scope>NUCLEOTIDE SEQUENCE</scope>
    <source>
        <strain evidence="1">CTV1</strain>
    </source>
</reference>